<keyword evidence="10" id="KW-0915">Sodium</keyword>
<comment type="activity regulation">
    <text evidence="10">Na(+) is not transported, but it plays an essential structural role and its presence is essential for fluoride channel function.</text>
</comment>
<keyword evidence="10" id="KW-0406">Ion transport</keyword>
<dbReference type="InterPro" id="IPR003691">
    <property type="entry name" value="FluC"/>
</dbReference>
<keyword evidence="4 10" id="KW-1133">Transmembrane helix</keyword>
<dbReference type="PANTHER" id="PTHR28259:SF1">
    <property type="entry name" value="FLUORIDE EXPORT PROTEIN 1-RELATED"/>
    <property type="match status" value="1"/>
</dbReference>
<dbReference type="PANTHER" id="PTHR28259">
    <property type="entry name" value="FLUORIDE EXPORT PROTEIN 1-RELATED"/>
    <property type="match status" value="1"/>
</dbReference>
<gene>
    <name evidence="10" type="primary">fluC</name>
    <name evidence="10" type="synonym">crcB</name>
    <name evidence="12" type="ORF">ATW55_05615</name>
    <name evidence="11" type="ORF">ATW55_10805</name>
</gene>
<evidence type="ECO:0000313" key="13">
    <source>
        <dbReference type="Proteomes" id="UP000053557"/>
    </source>
</evidence>
<evidence type="ECO:0000256" key="10">
    <source>
        <dbReference type="HAMAP-Rule" id="MF_00454"/>
    </source>
</evidence>
<name>A0A117SXH9_9BACL</name>
<sequence>MAVGGVIGALLRELLEVAVPPVHGFPLATLLINWSGSFVLAWFYTVTIWRFKVPQWMRAGIGTGIIGAYTTFSTFVVETNALLMHGQNATALLYVVLSLVGGFLIALLGSHLGGERREIG</sequence>
<dbReference type="OrthoDB" id="9815830at2"/>
<dbReference type="GO" id="GO:0062054">
    <property type="term" value="F:fluoride channel activity"/>
    <property type="evidence" value="ECO:0007669"/>
    <property type="project" value="UniProtKB-UniRule"/>
</dbReference>
<organism evidence="11 13">
    <name type="scientific">Ferroacidibacillus organovorans</name>
    <dbReference type="NCBI Taxonomy" id="1765683"/>
    <lineage>
        <taxon>Bacteria</taxon>
        <taxon>Bacillati</taxon>
        <taxon>Bacillota</taxon>
        <taxon>Bacilli</taxon>
        <taxon>Bacillales</taxon>
        <taxon>Alicyclobacillaceae</taxon>
        <taxon>Ferroacidibacillus</taxon>
    </lineage>
</organism>
<evidence type="ECO:0000256" key="6">
    <source>
        <dbReference type="ARBA" id="ARBA00023303"/>
    </source>
</evidence>
<comment type="catalytic activity">
    <reaction evidence="8">
        <text>fluoride(in) = fluoride(out)</text>
        <dbReference type="Rhea" id="RHEA:76159"/>
        <dbReference type="ChEBI" id="CHEBI:17051"/>
    </reaction>
    <physiologicalReaction direction="left-to-right" evidence="8">
        <dbReference type="Rhea" id="RHEA:76160"/>
    </physiologicalReaction>
</comment>
<evidence type="ECO:0000313" key="11">
    <source>
        <dbReference type="EMBL" id="KUO95343.1"/>
    </source>
</evidence>
<reference evidence="11 13" key="1">
    <citation type="submission" date="2015-12" db="EMBL/GenBank/DDBJ databases">
        <title>Draft genome sequence of Acidibacillus ferrooxidans ITV001, isolated from a chalcopyrite acid mine drainage site in Brazil.</title>
        <authorList>
            <person name="Dall'Agnol H."/>
            <person name="Nancucheo I."/>
            <person name="Johnson B."/>
            <person name="Oliveira R."/>
            <person name="Leite L."/>
            <person name="Pylro V."/>
            <person name="Nunes G.L."/>
            <person name="Tzotzos G."/>
            <person name="Fernandes G.R."/>
            <person name="Dutra J."/>
            <person name="Orellana S.C."/>
            <person name="Oliveira G."/>
        </authorList>
    </citation>
    <scope>NUCLEOTIDE SEQUENCE [LARGE SCALE GENOMIC DNA]</scope>
    <source>
        <strain evidence="11">ITV001</strain>
        <strain evidence="13">ITV01</strain>
    </source>
</reference>
<dbReference type="Proteomes" id="UP000053557">
    <property type="component" value="Unassembled WGS sequence"/>
</dbReference>
<protein>
    <recommendedName>
        <fullName evidence="10">Fluoride-specific ion channel FluC</fullName>
    </recommendedName>
</protein>
<evidence type="ECO:0000256" key="3">
    <source>
        <dbReference type="ARBA" id="ARBA00022692"/>
    </source>
</evidence>
<dbReference type="GO" id="GO:0005886">
    <property type="term" value="C:plasma membrane"/>
    <property type="evidence" value="ECO:0007669"/>
    <property type="project" value="UniProtKB-SubCell"/>
</dbReference>
<evidence type="ECO:0000256" key="1">
    <source>
        <dbReference type="ARBA" id="ARBA00004651"/>
    </source>
</evidence>
<evidence type="ECO:0000256" key="9">
    <source>
        <dbReference type="ARBA" id="ARBA00049940"/>
    </source>
</evidence>
<dbReference type="GO" id="GO:0140114">
    <property type="term" value="P:cellular detoxification of fluoride"/>
    <property type="evidence" value="ECO:0007669"/>
    <property type="project" value="UniProtKB-UniRule"/>
</dbReference>
<comment type="function">
    <text evidence="9 10">Fluoride-specific ion channel. Important for reducing fluoride concentration in the cell, thus reducing its toxicity.</text>
</comment>
<evidence type="ECO:0000256" key="5">
    <source>
        <dbReference type="ARBA" id="ARBA00023136"/>
    </source>
</evidence>
<dbReference type="HAMAP" id="MF_00454">
    <property type="entry name" value="FluC"/>
    <property type="match status" value="1"/>
</dbReference>
<evidence type="ECO:0000256" key="8">
    <source>
        <dbReference type="ARBA" id="ARBA00035585"/>
    </source>
</evidence>
<comment type="similarity">
    <text evidence="7 10">Belongs to the fluoride channel Fluc/FEX (TC 1.A.43) family.</text>
</comment>
<feature type="binding site" evidence="10">
    <location>
        <position position="70"/>
    </location>
    <ligand>
        <name>Na(+)</name>
        <dbReference type="ChEBI" id="CHEBI:29101"/>
        <note>structural</note>
    </ligand>
</feature>
<keyword evidence="3 10" id="KW-0812">Transmembrane</keyword>
<evidence type="ECO:0000256" key="4">
    <source>
        <dbReference type="ARBA" id="ARBA00022989"/>
    </source>
</evidence>
<keyword evidence="10" id="KW-0479">Metal-binding</keyword>
<keyword evidence="6 10" id="KW-0407">Ion channel</keyword>
<comment type="subcellular location">
    <subcellularLocation>
        <location evidence="1 10">Cell membrane</location>
        <topology evidence="1 10">Multi-pass membrane protein</topology>
    </subcellularLocation>
</comment>
<feature type="transmembrane region" description="Helical" evidence="10">
    <location>
        <begin position="24"/>
        <end position="44"/>
    </location>
</feature>
<feature type="binding site" evidence="10">
    <location>
        <position position="67"/>
    </location>
    <ligand>
        <name>Na(+)</name>
        <dbReference type="ChEBI" id="CHEBI:29101"/>
        <note>structural</note>
    </ligand>
</feature>
<feature type="transmembrane region" description="Helical" evidence="10">
    <location>
        <begin position="56"/>
        <end position="77"/>
    </location>
</feature>
<keyword evidence="5 10" id="KW-0472">Membrane</keyword>
<keyword evidence="10" id="KW-0813">Transport</keyword>
<dbReference type="RefSeq" id="WP_067711044.1">
    <property type="nucleotide sequence ID" value="NZ_LPVJ01000052.1"/>
</dbReference>
<comment type="caution">
    <text evidence="11">The sequence shown here is derived from an EMBL/GenBank/DDBJ whole genome shotgun (WGS) entry which is preliminary data.</text>
</comment>
<dbReference type="EMBL" id="LPVJ01000001">
    <property type="protein sequence ID" value="KUO97485.1"/>
    <property type="molecule type" value="Genomic_DNA"/>
</dbReference>
<proteinExistence type="inferred from homology"/>
<evidence type="ECO:0000256" key="2">
    <source>
        <dbReference type="ARBA" id="ARBA00022475"/>
    </source>
</evidence>
<evidence type="ECO:0000256" key="7">
    <source>
        <dbReference type="ARBA" id="ARBA00035120"/>
    </source>
</evidence>
<keyword evidence="13" id="KW-1185">Reference proteome</keyword>
<feature type="transmembrane region" description="Helical" evidence="10">
    <location>
        <begin position="89"/>
        <end position="109"/>
    </location>
</feature>
<dbReference type="Pfam" id="PF02537">
    <property type="entry name" value="CRCB"/>
    <property type="match status" value="1"/>
</dbReference>
<dbReference type="GO" id="GO:0046872">
    <property type="term" value="F:metal ion binding"/>
    <property type="evidence" value="ECO:0007669"/>
    <property type="project" value="UniProtKB-KW"/>
</dbReference>
<keyword evidence="2 10" id="KW-1003">Cell membrane</keyword>
<dbReference type="AlphaFoldDB" id="A0A117SXH9"/>
<accession>A0A117SXH9</accession>
<evidence type="ECO:0000313" key="12">
    <source>
        <dbReference type="EMBL" id="KUO97485.1"/>
    </source>
</evidence>
<dbReference type="EMBL" id="LPVJ01000052">
    <property type="protein sequence ID" value="KUO95343.1"/>
    <property type="molecule type" value="Genomic_DNA"/>
</dbReference>